<organism evidence="6 7">
    <name type="scientific">Desulforhabdus amnigena</name>
    <dbReference type="NCBI Taxonomy" id="40218"/>
    <lineage>
        <taxon>Bacteria</taxon>
        <taxon>Pseudomonadati</taxon>
        <taxon>Thermodesulfobacteriota</taxon>
        <taxon>Syntrophobacteria</taxon>
        <taxon>Syntrophobacterales</taxon>
        <taxon>Syntrophobacteraceae</taxon>
        <taxon>Desulforhabdus</taxon>
    </lineage>
</organism>
<comment type="caution">
    <text evidence="6">The sequence shown here is derived from an EMBL/GenBank/DDBJ whole genome shotgun (WGS) entry which is preliminary data.</text>
</comment>
<dbReference type="GO" id="GO:0000976">
    <property type="term" value="F:transcription cis-regulatory region binding"/>
    <property type="evidence" value="ECO:0007669"/>
    <property type="project" value="TreeGrafter"/>
</dbReference>
<dbReference type="GO" id="GO:0003700">
    <property type="term" value="F:DNA-binding transcription factor activity"/>
    <property type="evidence" value="ECO:0007669"/>
    <property type="project" value="TreeGrafter"/>
</dbReference>
<name>A0A9W6FW84_9BACT</name>
<dbReference type="Proteomes" id="UP001144372">
    <property type="component" value="Unassembled WGS sequence"/>
</dbReference>
<keyword evidence="3" id="KW-0804">Transcription</keyword>
<dbReference type="PRINTS" id="PR00455">
    <property type="entry name" value="HTHTETR"/>
</dbReference>
<dbReference type="PROSITE" id="PS50977">
    <property type="entry name" value="HTH_TETR_2"/>
    <property type="match status" value="1"/>
</dbReference>
<gene>
    <name evidence="6" type="ORF">DAMNIGENAA_34210</name>
</gene>
<dbReference type="Pfam" id="PF00440">
    <property type="entry name" value="TetR_N"/>
    <property type="match status" value="1"/>
</dbReference>
<dbReference type="FunFam" id="1.10.10.60:FF:000141">
    <property type="entry name" value="TetR family transcriptional regulator"/>
    <property type="match status" value="1"/>
</dbReference>
<dbReference type="SUPFAM" id="SSF46689">
    <property type="entry name" value="Homeodomain-like"/>
    <property type="match status" value="1"/>
</dbReference>
<dbReference type="EMBL" id="BSDR01000001">
    <property type="protein sequence ID" value="GLI35988.1"/>
    <property type="molecule type" value="Genomic_DNA"/>
</dbReference>
<dbReference type="Gene3D" id="1.10.357.10">
    <property type="entry name" value="Tetracycline Repressor, domain 2"/>
    <property type="match status" value="1"/>
</dbReference>
<sequence length="309" mass="35574">MNHENKQQAVRSMLKKLSQVKREEGGLKSFVMRSIRLDGSEEEILEEMAQWFLAVRDLSKQGALPSRFSLSEFIPVFCRIAEDKNIGADRFFSGVLEKMVLESEEVLRGAPKPSTKDKILDAALDVFSEKGFHLATVDEIAERAGVGKGTLYRYFANKETLFNELVQLRLDELEKSAMAILDGEDDVLTMITKYLRVYFEFFDQNQRLYRLIVQEGLDVGDQVQDLYFKKVMRRIPLLKRKIYGARQQGLLKDVDFHTVFYGVMGFMHGVIQKWLARDCSYSLVEELPGVVEVLFYGFVNTSKFVESQN</sequence>
<evidence type="ECO:0000313" key="7">
    <source>
        <dbReference type="Proteomes" id="UP001144372"/>
    </source>
</evidence>
<evidence type="ECO:0000256" key="1">
    <source>
        <dbReference type="ARBA" id="ARBA00023015"/>
    </source>
</evidence>
<evidence type="ECO:0000313" key="6">
    <source>
        <dbReference type="EMBL" id="GLI35988.1"/>
    </source>
</evidence>
<proteinExistence type="predicted"/>
<keyword evidence="2 4" id="KW-0238">DNA-binding</keyword>
<dbReference type="Gene3D" id="1.10.10.60">
    <property type="entry name" value="Homeodomain-like"/>
    <property type="match status" value="1"/>
</dbReference>
<evidence type="ECO:0000259" key="5">
    <source>
        <dbReference type="PROSITE" id="PS50977"/>
    </source>
</evidence>
<dbReference type="InterPro" id="IPR050109">
    <property type="entry name" value="HTH-type_TetR-like_transc_reg"/>
</dbReference>
<dbReference type="SUPFAM" id="SSF48498">
    <property type="entry name" value="Tetracyclin repressor-like, C-terminal domain"/>
    <property type="match status" value="1"/>
</dbReference>
<feature type="DNA-binding region" description="H-T-H motif" evidence="4">
    <location>
        <begin position="136"/>
        <end position="155"/>
    </location>
</feature>
<accession>A0A9W6FW84</accession>
<evidence type="ECO:0000256" key="2">
    <source>
        <dbReference type="ARBA" id="ARBA00023125"/>
    </source>
</evidence>
<dbReference type="AlphaFoldDB" id="A0A9W6FW84"/>
<dbReference type="PROSITE" id="PS01081">
    <property type="entry name" value="HTH_TETR_1"/>
    <property type="match status" value="1"/>
</dbReference>
<protein>
    <recommendedName>
        <fullName evidence="5">HTH tetR-type domain-containing protein</fullName>
    </recommendedName>
</protein>
<dbReference type="PANTHER" id="PTHR30055:SF234">
    <property type="entry name" value="HTH-TYPE TRANSCRIPTIONAL REGULATOR BETI"/>
    <property type="match status" value="1"/>
</dbReference>
<evidence type="ECO:0000256" key="3">
    <source>
        <dbReference type="ARBA" id="ARBA00023163"/>
    </source>
</evidence>
<dbReference type="InterPro" id="IPR036271">
    <property type="entry name" value="Tet_transcr_reg_TetR-rel_C_sf"/>
</dbReference>
<dbReference type="InterPro" id="IPR023772">
    <property type="entry name" value="DNA-bd_HTH_TetR-type_CS"/>
</dbReference>
<dbReference type="InterPro" id="IPR001647">
    <property type="entry name" value="HTH_TetR"/>
</dbReference>
<evidence type="ECO:0000256" key="4">
    <source>
        <dbReference type="PROSITE-ProRule" id="PRU00335"/>
    </source>
</evidence>
<dbReference type="RefSeq" id="WP_281796126.1">
    <property type="nucleotide sequence ID" value="NZ_BSDR01000001.1"/>
</dbReference>
<keyword evidence="7" id="KW-1185">Reference proteome</keyword>
<feature type="domain" description="HTH tetR-type" evidence="5">
    <location>
        <begin position="113"/>
        <end position="173"/>
    </location>
</feature>
<keyword evidence="1" id="KW-0805">Transcription regulation</keyword>
<reference evidence="6" key="1">
    <citation type="submission" date="2022-12" db="EMBL/GenBank/DDBJ databases">
        <title>Reference genome sequencing for broad-spectrum identification of bacterial and archaeal isolates by mass spectrometry.</title>
        <authorList>
            <person name="Sekiguchi Y."/>
            <person name="Tourlousse D.M."/>
        </authorList>
    </citation>
    <scope>NUCLEOTIDE SEQUENCE</scope>
    <source>
        <strain evidence="6">ASRB1</strain>
    </source>
</reference>
<dbReference type="InterPro" id="IPR009057">
    <property type="entry name" value="Homeodomain-like_sf"/>
</dbReference>
<dbReference type="PANTHER" id="PTHR30055">
    <property type="entry name" value="HTH-TYPE TRANSCRIPTIONAL REGULATOR RUTR"/>
    <property type="match status" value="1"/>
</dbReference>